<evidence type="ECO:0000313" key="2">
    <source>
        <dbReference type="EMBL" id="GAA0350663.1"/>
    </source>
</evidence>
<evidence type="ECO:0000256" key="1">
    <source>
        <dbReference type="SAM" id="MobiDB-lite"/>
    </source>
</evidence>
<evidence type="ECO:0000313" key="3">
    <source>
        <dbReference type="Proteomes" id="UP001501822"/>
    </source>
</evidence>
<dbReference type="Proteomes" id="UP001501822">
    <property type="component" value="Unassembled WGS sequence"/>
</dbReference>
<reference evidence="2 3" key="1">
    <citation type="journal article" date="2019" name="Int. J. Syst. Evol. Microbiol.">
        <title>The Global Catalogue of Microorganisms (GCM) 10K type strain sequencing project: providing services to taxonomists for standard genome sequencing and annotation.</title>
        <authorList>
            <consortium name="The Broad Institute Genomics Platform"/>
            <consortium name="The Broad Institute Genome Sequencing Center for Infectious Disease"/>
            <person name="Wu L."/>
            <person name="Ma J."/>
        </authorList>
    </citation>
    <scope>NUCLEOTIDE SEQUENCE [LARGE SCALE GENOMIC DNA]</scope>
    <source>
        <strain evidence="2 3">JCM 3146</strain>
    </source>
</reference>
<protein>
    <submittedName>
        <fullName evidence="2">Uncharacterized protein</fullName>
    </submittedName>
</protein>
<feature type="region of interest" description="Disordered" evidence="1">
    <location>
        <begin position="30"/>
        <end position="80"/>
    </location>
</feature>
<comment type="caution">
    <text evidence="2">The sequence shown here is derived from an EMBL/GenBank/DDBJ whole genome shotgun (WGS) entry which is preliminary data.</text>
</comment>
<organism evidence="2 3">
    <name type="scientific">Actinoallomurus spadix</name>
    <dbReference type="NCBI Taxonomy" id="79912"/>
    <lineage>
        <taxon>Bacteria</taxon>
        <taxon>Bacillati</taxon>
        <taxon>Actinomycetota</taxon>
        <taxon>Actinomycetes</taxon>
        <taxon>Streptosporangiales</taxon>
        <taxon>Thermomonosporaceae</taxon>
        <taxon>Actinoallomurus</taxon>
    </lineage>
</organism>
<sequence length="80" mass="8121">MSSPLVRPLLWEPESEWPLGAGLELVKGGGSFTRAPGPDDVGVTTSSPARPVTPFVPDAWSPPAPGPLNDTSPGLTSGGT</sequence>
<keyword evidence="3" id="KW-1185">Reference proteome</keyword>
<feature type="compositionally biased region" description="Polar residues" evidence="1">
    <location>
        <begin position="69"/>
        <end position="80"/>
    </location>
</feature>
<proteinExistence type="predicted"/>
<name>A0ABN0WYT6_9ACTN</name>
<dbReference type="EMBL" id="BAAABM010000042">
    <property type="protein sequence ID" value="GAA0350663.1"/>
    <property type="molecule type" value="Genomic_DNA"/>
</dbReference>
<gene>
    <name evidence="2" type="ORF">GCM10010151_45430</name>
</gene>
<accession>A0ABN0WYT6</accession>